<dbReference type="OrthoDB" id="21502at2759"/>
<gene>
    <name evidence="1" type="ORF">G7Z17_g8139</name>
</gene>
<reference evidence="1" key="1">
    <citation type="submission" date="2020-03" db="EMBL/GenBank/DDBJ databases">
        <title>Draft Genome Sequence of Cylindrodendrum hubeiense.</title>
        <authorList>
            <person name="Buettner E."/>
            <person name="Kellner H."/>
        </authorList>
    </citation>
    <scope>NUCLEOTIDE SEQUENCE</scope>
    <source>
        <strain evidence="1">IHI 201604</strain>
    </source>
</reference>
<evidence type="ECO:0000313" key="2">
    <source>
        <dbReference type="Proteomes" id="UP000722485"/>
    </source>
</evidence>
<sequence length="491" mass="55113">MTSTQTPPPAATECDIYPVHFFDDNETNRKKTMSWTMRFNDILDAEKIHDSLCRLLEIGDWRKLAGHLRHTKNGKLEIHTPKEFTPENPAVSYSHDALPDMSISEHPLASKLPKATDGPSIRTFDGHFRELAGPPGLAGNVEELISKDAPQMALHITSFSDATLVTISWPHTLMDAIGHQDLLRSWSLVVAGREEEVPPLLGAVNDVLLEAEQSNPDKAEEFKMKERQLGGVGTSVFFSRYMWDNLRNGAVETRLIYIPKKVFAKIRNQAQEEAVAAAQSIDEKPYVGEGDAMIAWISRTMALAEKKSRPLTVASLYNARFRLSSLANQTGVYIQNMVLFTFTFLPGKMAKGPLGPTAMCHRRHLVEQATEEQSLSFLRIVRDLDGKGKGKATMFGEKDALPLIINNLTKVDLIKVVDFSGAVIRQGEKDESRSNPVGGMVNYHFQHFDELMTIRNFFAVMGKDYDDSYWITAALFPKSWDKFEEELKKLA</sequence>
<evidence type="ECO:0000313" key="1">
    <source>
        <dbReference type="EMBL" id="KAF7546857.1"/>
    </source>
</evidence>
<dbReference type="AlphaFoldDB" id="A0A9P5H7N4"/>
<organism evidence="1 2">
    <name type="scientific">Cylindrodendrum hubeiense</name>
    <dbReference type="NCBI Taxonomy" id="595255"/>
    <lineage>
        <taxon>Eukaryota</taxon>
        <taxon>Fungi</taxon>
        <taxon>Dikarya</taxon>
        <taxon>Ascomycota</taxon>
        <taxon>Pezizomycotina</taxon>
        <taxon>Sordariomycetes</taxon>
        <taxon>Hypocreomycetidae</taxon>
        <taxon>Hypocreales</taxon>
        <taxon>Nectriaceae</taxon>
        <taxon>Cylindrodendrum</taxon>
    </lineage>
</organism>
<dbReference type="InterPro" id="IPR023213">
    <property type="entry name" value="CAT-like_dom_sf"/>
</dbReference>
<dbReference type="Proteomes" id="UP000722485">
    <property type="component" value="Unassembled WGS sequence"/>
</dbReference>
<comment type="caution">
    <text evidence="1">The sequence shown here is derived from an EMBL/GenBank/DDBJ whole genome shotgun (WGS) entry which is preliminary data.</text>
</comment>
<dbReference type="EMBL" id="JAANBB010000197">
    <property type="protein sequence ID" value="KAF7546857.1"/>
    <property type="molecule type" value="Genomic_DNA"/>
</dbReference>
<proteinExistence type="predicted"/>
<protein>
    <submittedName>
        <fullName evidence="1">Uncharacterized protein</fullName>
    </submittedName>
</protein>
<accession>A0A9P5H7N4</accession>
<keyword evidence="2" id="KW-1185">Reference proteome</keyword>
<name>A0A9P5H7N4_9HYPO</name>
<dbReference type="Gene3D" id="3.30.559.10">
    <property type="entry name" value="Chloramphenicol acetyltransferase-like domain"/>
    <property type="match status" value="2"/>
</dbReference>